<proteinExistence type="predicted"/>
<evidence type="ECO:0000313" key="2">
    <source>
        <dbReference type="EMBL" id="GLB37360.1"/>
    </source>
</evidence>
<protein>
    <submittedName>
        <fullName evidence="2">Uncharacterized protein</fullName>
    </submittedName>
</protein>
<evidence type="ECO:0000256" key="1">
    <source>
        <dbReference type="SAM" id="MobiDB-lite"/>
    </source>
</evidence>
<reference evidence="2" key="1">
    <citation type="submission" date="2022-07" db="EMBL/GenBank/DDBJ databases">
        <title>The genome of Lyophyllum shimeji provides insight into the initial evolution of ectomycorrhizal fungal genome.</title>
        <authorList>
            <person name="Kobayashi Y."/>
            <person name="Shibata T."/>
            <person name="Hirakawa H."/>
            <person name="Shigenobu S."/>
            <person name="Nishiyama T."/>
            <person name="Yamada A."/>
            <person name="Hasebe M."/>
            <person name="Kawaguchi M."/>
        </authorList>
    </citation>
    <scope>NUCLEOTIDE SEQUENCE</scope>
    <source>
        <strain evidence="2">AT787</strain>
    </source>
</reference>
<accession>A0A9P3UN18</accession>
<organism evidence="2 3">
    <name type="scientific">Lyophyllum shimeji</name>
    <name type="common">Hon-shimeji</name>
    <name type="synonym">Tricholoma shimeji</name>
    <dbReference type="NCBI Taxonomy" id="47721"/>
    <lineage>
        <taxon>Eukaryota</taxon>
        <taxon>Fungi</taxon>
        <taxon>Dikarya</taxon>
        <taxon>Basidiomycota</taxon>
        <taxon>Agaricomycotina</taxon>
        <taxon>Agaricomycetes</taxon>
        <taxon>Agaricomycetidae</taxon>
        <taxon>Agaricales</taxon>
        <taxon>Tricholomatineae</taxon>
        <taxon>Lyophyllaceae</taxon>
        <taxon>Lyophyllum</taxon>
    </lineage>
</organism>
<name>A0A9P3UN18_LYOSH</name>
<feature type="region of interest" description="Disordered" evidence="1">
    <location>
        <begin position="22"/>
        <end position="41"/>
    </location>
</feature>
<evidence type="ECO:0000313" key="3">
    <source>
        <dbReference type="Proteomes" id="UP001063166"/>
    </source>
</evidence>
<dbReference type="Proteomes" id="UP001063166">
    <property type="component" value="Unassembled WGS sequence"/>
</dbReference>
<sequence>MAGTSEASSEWSTFYCYGRTRTVPKPPSSISSPSAASAVRTGRRSSLVSTILTSSPLIPDSEATSASLPPSQLFLFTGHQDRYPATPHSGDDESVGRIEFELDNDIRRPRRMVVADSESKRYRPLPTDVIAPYAGDRLILFVLGRRESNAANVSKLIARMIFCRENFSIISRALDNLHAGKKPTCLSNESPSKVFKFANPGQSGTPRVYEMILQLRIGRINDGVCGSRLDRDVNHSISCCSRVHQVESLHCTDSRSEKSERNTFNECLLANGAAVRLPAPSISVG</sequence>
<dbReference type="AlphaFoldDB" id="A0A9P3UN18"/>
<keyword evidence="3" id="KW-1185">Reference proteome</keyword>
<feature type="compositionally biased region" description="Low complexity" evidence="1">
    <location>
        <begin position="28"/>
        <end position="38"/>
    </location>
</feature>
<gene>
    <name evidence="2" type="ORF">LshimejAT787_0404110</name>
</gene>
<comment type="caution">
    <text evidence="2">The sequence shown here is derived from an EMBL/GenBank/DDBJ whole genome shotgun (WGS) entry which is preliminary data.</text>
</comment>
<dbReference type="EMBL" id="BRPK01000004">
    <property type="protein sequence ID" value="GLB37360.1"/>
    <property type="molecule type" value="Genomic_DNA"/>
</dbReference>